<reference evidence="2 3" key="1">
    <citation type="journal article" date="2018" name="MBio">
        <title>Insights into the evolution of host association through the isolation and characterization of a novel human periodontal pathobiont, Desulfobulbus oralis.</title>
        <authorList>
            <person name="Cross K.L."/>
            <person name="Chirania P."/>
            <person name="Xiong W."/>
            <person name="Beall C.J."/>
            <person name="Elkins J.G."/>
            <person name="Giannone R.J."/>
            <person name="Griffen A.L."/>
            <person name="Guss A.M."/>
            <person name="Hettich R.L."/>
            <person name="Joshi S.S."/>
            <person name="Mokrzan E.M."/>
            <person name="Martin R.K."/>
            <person name="Zhulin I.B."/>
            <person name="Leys E.J."/>
            <person name="Podar M."/>
        </authorList>
    </citation>
    <scope>NUCLEOTIDE SEQUENCE [LARGE SCALE GENOMIC DNA]</scope>
    <source>
        <strain evidence="2 3">ORNL</strain>
    </source>
</reference>
<evidence type="ECO:0000313" key="3">
    <source>
        <dbReference type="Proteomes" id="UP000239867"/>
    </source>
</evidence>
<protein>
    <submittedName>
        <fullName evidence="2">Uncharacterized protein</fullName>
    </submittedName>
</protein>
<organism evidence="2 3">
    <name type="scientific">Desulfobulbus oralis</name>
    <dbReference type="NCBI Taxonomy" id="1986146"/>
    <lineage>
        <taxon>Bacteria</taxon>
        <taxon>Pseudomonadati</taxon>
        <taxon>Thermodesulfobacteriota</taxon>
        <taxon>Desulfobulbia</taxon>
        <taxon>Desulfobulbales</taxon>
        <taxon>Desulfobulbaceae</taxon>
        <taxon>Desulfobulbus</taxon>
    </lineage>
</organism>
<dbReference type="EMBL" id="CP021255">
    <property type="protein sequence ID" value="AVD72065.1"/>
    <property type="molecule type" value="Genomic_DNA"/>
</dbReference>
<proteinExistence type="predicted"/>
<keyword evidence="1" id="KW-0472">Membrane</keyword>
<evidence type="ECO:0000256" key="1">
    <source>
        <dbReference type="SAM" id="Phobius"/>
    </source>
</evidence>
<name>A0A2L1GQU8_9BACT</name>
<dbReference type="Proteomes" id="UP000239867">
    <property type="component" value="Chromosome"/>
</dbReference>
<evidence type="ECO:0000313" key="2">
    <source>
        <dbReference type="EMBL" id="AVD72065.1"/>
    </source>
</evidence>
<keyword evidence="1" id="KW-0812">Transmembrane</keyword>
<dbReference type="KEGG" id="deo:CAY53_11745"/>
<sequence>MNRPVHCLVARLAARPYVQRAIAEQADLSAFRKRPTLRILGGVLLILLSFPLGWPAVAGLCALAFYLGLPWLAALGPVVYGLSHLVFLAGMYLSGAEYTAIFLRWLTRVSVERLLKWQERG</sequence>
<dbReference type="OrthoDB" id="5419502at2"/>
<dbReference type="RefSeq" id="WP_104937269.1">
    <property type="nucleotide sequence ID" value="NZ_CP021255.1"/>
</dbReference>
<feature type="transmembrane region" description="Helical" evidence="1">
    <location>
        <begin position="39"/>
        <end position="65"/>
    </location>
</feature>
<keyword evidence="3" id="KW-1185">Reference proteome</keyword>
<gene>
    <name evidence="2" type="ORF">CAY53_11745</name>
</gene>
<dbReference type="AlphaFoldDB" id="A0A2L1GQU8"/>
<accession>A0A2L1GQU8</accession>
<keyword evidence="1" id="KW-1133">Transmembrane helix</keyword>